<reference evidence="5 6" key="1">
    <citation type="submission" date="2024-10" db="EMBL/GenBank/DDBJ databases">
        <title>Updated reference genomes for cyclostephanoid diatoms.</title>
        <authorList>
            <person name="Roberts W.R."/>
            <person name="Alverson A.J."/>
        </authorList>
    </citation>
    <scope>NUCLEOTIDE SEQUENCE [LARGE SCALE GENOMIC DNA]</scope>
    <source>
        <strain evidence="5 6">AJA010-31</strain>
    </source>
</reference>
<organism evidence="5 6">
    <name type="scientific">Cyclotella atomus</name>
    <dbReference type="NCBI Taxonomy" id="382360"/>
    <lineage>
        <taxon>Eukaryota</taxon>
        <taxon>Sar</taxon>
        <taxon>Stramenopiles</taxon>
        <taxon>Ochrophyta</taxon>
        <taxon>Bacillariophyta</taxon>
        <taxon>Coscinodiscophyceae</taxon>
        <taxon>Thalassiosirophycidae</taxon>
        <taxon>Stephanodiscales</taxon>
        <taxon>Stephanodiscaceae</taxon>
        <taxon>Cyclotella</taxon>
    </lineage>
</organism>
<name>A0ABD3QCI9_9STRA</name>
<dbReference type="EMBL" id="JALLPJ020000240">
    <property type="protein sequence ID" value="KAL3797779.1"/>
    <property type="molecule type" value="Genomic_DNA"/>
</dbReference>
<dbReference type="Pfam" id="PF07047">
    <property type="entry name" value="OPA3"/>
    <property type="match status" value="1"/>
</dbReference>
<keyword evidence="6" id="KW-1185">Reference proteome</keyword>
<sequence length="216" mass="24085">MAPLPLAKLAGLLIKTLSKPVAKRIKSQMIKYDVTRDGLIWVGQSTHVLTTRMTIWSSGYKVRSINPLEEGEALSRGADILSESFIFFVSGAIVVYEYHRSSEKEKLKEAARLQKIRDDASILQAKLVSLDRRLDALEEYAKANRKSILGLDIGANYKNPDPNIVVPIDTDEIPEKEKEADSSSSSSSNNNNNGGGSSSNNDNTNIRARRWFWRFA</sequence>
<evidence type="ECO:0000256" key="3">
    <source>
        <dbReference type="SAM" id="Coils"/>
    </source>
</evidence>
<comment type="caution">
    <text evidence="5">The sequence shown here is derived from an EMBL/GenBank/DDBJ whole genome shotgun (WGS) entry which is preliminary data.</text>
</comment>
<feature type="coiled-coil region" evidence="3">
    <location>
        <begin position="113"/>
        <end position="140"/>
    </location>
</feature>
<evidence type="ECO:0008006" key="7">
    <source>
        <dbReference type="Google" id="ProtNLM"/>
    </source>
</evidence>
<evidence type="ECO:0000313" key="5">
    <source>
        <dbReference type="EMBL" id="KAL3797779.1"/>
    </source>
</evidence>
<dbReference type="PANTHER" id="PTHR12499:SF0">
    <property type="entry name" value="OPTIC ATROPHY 3 PROTEIN"/>
    <property type="match status" value="1"/>
</dbReference>
<keyword evidence="2 3" id="KW-0175">Coiled coil</keyword>
<dbReference type="AlphaFoldDB" id="A0ABD3QCI9"/>
<dbReference type="Proteomes" id="UP001530400">
    <property type="component" value="Unassembled WGS sequence"/>
</dbReference>
<protein>
    <recommendedName>
        <fullName evidence="7">OPA3-like protein</fullName>
    </recommendedName>
</protein>
<evidence type="ECO:0000256" key="4">
    <source>
        <dbReference type="SAM" id="MobiDB-lite"/>
    </source>
</evidence>
<comment type="similarity">
    <text evidence="1">Belongs to the OPA3 family.</text>
</comment>
<accession>A0ABD3QCI9</accession>
<feature type="compositionally biased region" description="Low complexity" evidence="4">
    <location>
        <begin position="182"/>
        <end position="192"/>
    </location>
</feature>
<evidence type="ECO:0000256" key="1">
    <source>
        <dbReference type="ARBA" id="ARBA00007584"/>
    </source>
</evidence>
<proteinExistence type="inferred from homology"/>
<dbReference type="InterPro" id="IPR010754">
    <property type="entry name" value="OPA3-like"/>
</dbReference>
<evidence type="ECO:0000256" key="2">
    <source>
        <dbReference type="ARBA" id="ARBA00023054"/>
    </source>
</evidence>
<gene>
    <name evidence="5" type="ORF">ACHAWO_000396</name>
</gene>
<dbReference type="PANTHER" id="PTHR12499">
    <property type="entry name" value="OPTIC ATROPHY 3 PROTEIN OPA3"/>
    <property type="match status" value="1"/>
</dbReference>
<evidence type="ECO:0000313" key="6">
    <source>
        <dbReference type="Proteomes" id="UP001530400"/>
    </source>
</evidence>
<feature type="region of interest" description="Disordered" evidence="4">
    <location>
        <begin position="174"/>
        <end position="204"/>
    </location>
</feature>